<dbReference type="NCBIfam" id="TIGR00756">
    <property type="entry name" value="PPR"/>
    <property type="match status" value="2"/>
</dbReference>
<dbReference type="GO" id="GO:0009451">
    <property type="term" value="P:RNA modification"/>
    <property type="evidence" value="ECO:0007669"/>
    <property type="project" value="InterPro"/>
</dbReference>
<protein>
    <submittedName>
        <fullName evidence="3">Pentatricopeptide repeat-containing protein, chloroplastic</fullName>
    </submittedName>
</protein>
<accession>A0AAD8H9R6</accession>
<name>A0AAD8H9R6_9APIA</name>
<dbReference type="InterPro" id="IPR002885">
    <property type="entry name" value="PPR_rpt"/>
</dbReference>
<keyword evidence="1" id="KW-0677">Repeat</keyword>
<dbReference type="InterPro" id="IPR011990">
    <property type="entry name" value="TPR-like_helical_dom_sf"/>
</dbReference>
<feature type="repeat" description="PPR" evidence="2">
    <location>
        <begin position="125"/>
        <end position="160"/>
    </location>
</feature>
<dbReference type="PANTHER" id="PTHR47926:SF452">
    <property type="entry name" value="PENTATRICOPEPTIDE REPEAT-CONTAINING PROTEIN"/>
    <property type="match status" value="1"/>
</dbReference>
<evidence type="ECO:0000256" key="2">
    <source>
        <dbReference type="PROSITE-ProRule" id="PRU00708"/>
    </source>
</evidence>
<dbReference type="Gene3D" id="1.25.40.10">
    <property type="entry name" value="Tetratricopeptide repeat domain"/>
    <property type="match status" value="3"/>
</dbReference>
<dbReference type="InterPro" id="IPR046960">
    <property type="entry name" value="PPR_At4g14850-like_plant"/>
</dbReference>
<feature type="repeat" description="PPR" evidence="2">
    <location>
        <begin position="229"/>
        <end position="263"/>
    </location>
</feature>
<proteinExistence type="predicted"/>
<feature type="repeat" description="PPR" evidence="2">
    <location>
        <begin position="23"/>
        <end position="57"/>
    </location>
</feature>
<dbReference type="FunFam" id="1.25.40.10:FF:000343">
    <property type="entry name" value="Pentatricopeptide repeat-containing protein At3g58590"/>
    <property type="match status" value="1"/>
</dbReference>
<dbReference type="PROSITE" id="PS51375">
    <property type="entry name" value="PPR"/>
    <property type="match status" value="3"/>
</dbReference>
<dbReference type="AlphaFoldDB" id="A0AAD8H9R6"/>
<organism evidence="3 4">
    <name type="scientific">Heracleum sosnowskyi</name>
    <dbReference type="NCBI Taxonomy" id="360622"/>
    <lineage>
        <taxon>Eukaryota</taxon>
        <taxon>Viridiplantae</taxon>
        <taxon>Streptophyta</taxon>
        <taxon>Embryophyta</taxon>
        <taxon>Tracheophyta</taxon>
        <taxon>Spermatophyta</taxon>
        <taxon>Magnoliopsida</taxon>
        <taxon>eudicotyledons</taxon>
        <taxon>Gunneridae</taxon>
        <taxon>Pentapetalae</taxon>
        <taxon>asterids</taxon>
        <taxon>campanulids</taxon>
        <taxon>Apiales</taxon>
        <taxon>Apiaceae</taxon>
        <taxon>Apioideae</taxon>
        <taxon>apioid superclade</taxon>
        <taxon>Tordylieae</taxon>
        <taxon>Tordyliinae</taxon>
        <taxon>Heracleum</taxon>
    </lineage>
</organism>
<comment type="caution">
    <text evidence="3">The sequence shown here is derived from an EMBL/GenBank/DDBJ whole genome shotgun (WGS) entry which is preliminary data.</text>
</comment>
<dbReference type="PANTHER" id="PTHR47926">
    <property type="entry name" value="PENTATRICOPEPTIDE REPEAT-CONTAINING PROTEIN"/>
    <property type="match status" value="1"/>
</dbReference>
<dbReference type="Pfam" id="PF13041">
    <property type="entry name" value="PPR_2"/>
    <property type="match status" value="1"/>
</dbReference>
<keyword evidence="4" id="KW-1185">Reference proteome</keyword>
<reference evidence="3" key="1">
    <citation type="submission" date="2023-02" db="EMBL/GenBank/DDBJ databases">
        <title>Genome of toxic invasive species Heracleum sosnowskyi carries increased number of genes despite the absence of recent whole-genome duplications.</title>
        <authorList>
            <person name="Schelkunov M."/>
            <person name="Shtratnikova V."/>
            <person name="Makarenko M."/>
            <person name="Klepikova A."/>
            <person name="Omelchenko D."/>
            <person name="Novikova G."/>
            <person name="Obukhova E."/>
            <person name="Bogdanov V."/>
            <person name="Penin A."/>
            <person name="Logacheva M."/>
        </authorList>
    </citation>
    <scope>NUCLEOTIDE SEQUENCE</scope>
    <source>
        <strain evidence="3">Hsosn_3</strain>
        <tissue evidence="3">Leaf</tissue>
    </source>
</reference>
<evidence type="ECO:0000313" key="3">
    <source>
        <dbReference type="EMBL" id="KAK1363114.1"/>
    </source>
</evidence>
<dbReference type="EMBL" id="JAUIZM010000009">
    <property type="protein sequence ID" value="KAK1363114.1"/>
    <property type="molecule type" value="Genomic_DNA"/>
</dbReference>
<sequence>MYSRCNSVETSLKIFSNIMRKRDNGSWVAMISSLVWNGMDEEGLMLVHDMQKQGFVTDYATIASLLSAASKLRNQEIGKQTHGYLLRHAIQFRGMERRLIDMYSRCRLVEAARTLFETSCIHYRDPDTWTAMIAGNTQNGLIEQAFIVLIRLMLDQSIGPNAMTLALILPACSPLRSLAVGKQLHAYAYAIRNCLNHNVSVETALVNMYSKIGSIQYAEHVFANSSDRNSLTYTNMIMGYSQHGLSEKALTLFYSMKKYDISPDPLTMAAVLSACSYTQNIFHPTIY</sequence>
<gene>
    <name evidence="3" type="ORF">POM88_038675</name>
</gene>
<reference evidence="3" key="2">
    <citation type="submission" date="2023-05" db="EMBL/GenBank/DDBJ databases">
        <authorList>
            <person name="Schelkunov M.I."/>
        </authorList>
    </citation>
    <scope>NUCLEOTIDE SEQUENCE</scope>
    <source>
        <strain evidence="3">Hsosn_3</strain>
        <tissue evidence="3">Leaf</tissue>
    </source>
</reference>
<evidence type="ECO:0000256" key="1">
    <source>
        <dbReference type="ARBA" id="ARBA00022737"/>
    </source>
</evidence>
<dbReference type="Pfam" id="PF01535">
    <property type="entry name" value="PPR"/>
    <property type="match status" value="2"/>
</dbReference>
<dbReference type="GO" id="GO:0003723">
    <property type="term" value="F:RNA binding"/>
    <property type="evidence" value="ECO:0007669"/>
    <property type="project" value="InterPro"/>
</dbReference>
<evidence type="ECO:0000313" key="4">
    <source>
        <dbReference type="Proteomes" id="UP001237642"/>
    </source>
</evidence>
<dbReference type="Proteomes" id="UP001237642">
    <property type="component" value="Unassembled WGS sequence"/>
</dbReference>